<keyword evidence="5" id="KW-0663">Pyridoxal phosphate</keyword>
<dbReference type="EC" id="2.6.1.-" evidence="6"/>
<feature type="domain" description="Aminotransferase class I/classII large" evidence="7">
    <location>
        <begin position="31"/>
        <end position="389"/>
    </location>
</feature>
<dbReference type="EMBL" id="CYZX01000004">
    <property type="protein sequence ID" value="CUN99011.1"/>
    <property type="molecule type" value="Genomic_DNA"/>
</dbReference>
<gene>
    <name evidence="8" type="ORF">ERS852471_00769</name>
</gene>
<dbReference type="AlphaFoldDB" id="A0A174BDC6"/>
<dbReference type="PANTHER" id="PTHR46383">
    <property type="entry name" value="ASPARTATE AMINOTRANSFERASE"/>
    <property type="match status" value="1"/>
</dbReference>
<evidence type="ECO:0000259" key="7">
    <source>
        <dbReference type="Pfam" id="PF00155"/>
    </source>
</evidence>
<dbReference type="Gene3D" id="3.90.1150.10">
    <property type="entry name" value="Aspartate Aminotransferase, domain 1"/>
    <property type="match status" value="1"/>
</dbReference>
<dbReference type="SUPFAM" id="SSF53383">
    <property type="entry name" value="PLP-dependent transferases"/>
    <property type="match status" value="1"/>
</dbReference>
<dbReference type="RefSeq" id="WP_055264097.1">
    <property type="nucleotide sequence ID" value="NZ_CABIXQ010000004.1"/>
</dbReference>
<keyword evidence="3 6" id="KW-0032">Aminotransferase</keyword>
<comment type="similarity">
    <text evidence="2 6">Belongs to the class-I pyridoxal-phosphate-dependent aminotransferase family.</text>
</comment>
<protein>
    <recommendedName>
        <fullName evidence="6">Aminotransferase</fullName>
        <ecNumber evidence="6">2.6.1.-</ecNumber>
    </recommendedName>
</protein>
<evidence type="ECO:0000256" key="4">
    <source>
        <dbReference type="ARBA" id="ARBA00022679"/>
    </source>
</evidence>
<name>A0A174BDC6_9CLOT</name>
<reference evidence="8 9" key="1">
    <citation type="submission" date="2015-09" db="EMBL/GenBank/DDBJ databases">
        <authorList>
            <consortium name="Pathogen Informatics"/>
        </authorList>
    </citation>
    <scope>NUCLEOTIDE SEQUENCE [LARGE SCALE GENOMIC DNA]</scope>
    <source>
        <strain evidence="8 9">2789STDY5834856</strain>
    </source>
</reference>
<evidence type="ECO:0000256" key="3">
    <source>
        <dbReference type="ARBA" id="ARBA00022576"/>
    </source>
</evidence>
<evidence type="ECO:0000256" key="2">
    <source>
        <dbReference type="ARBA" id="ARBA00007441"/>
    </source>
</evidence>
<dbReference type="InterPro" id="IPR015422">
    <property type="entry name" value="PyrdxlP-dep_Trfase_small"/>
</dbReference>
<dbReference type="InterPro" id="IPR015424">
    <property type="entry name" value="PyrdxlP-dep_Trfase"/>
</dbReference>
<evidence type="ECO:0000256" key="6">
    <source>
        <dbReference type="RuleBase" id="RU000481"/>
    </source>
</evidence>
<proteinExistence type="inferred from homology"/>
<dbReference type="Gene3D" id="3.40.640.10">
    <property type="entry name" value="Type I PLP-dependent aspartate aminotransferase-like (Major domain)"/>
    <property type="match status" value="1"/>
</dbReference>
<dbReference type="FunFam" id="3.40.640.10:FF:000033">
    <property type="entry name" value="Aspartate aminotransferase"/>
    <property type="match status" value="1"/>
</dbReference>
<evidence type="ECO:0000313" key="8">
    <source>
        <dbReference type="EMBL" id="CUN99011.1"/>
    </source>
</evidence>
<dbReference type="PANTHER" id="PTHR46383:SF1">
    <property type="entry name" value="ASPARTATE AMINOTRANSFERASE"/>
    <property type="match status" value="1"/>
</dbReference>
<keyword evidence="4 6" id="KW-0808">Transferase</keyword>
<dbReference type="PRINTS" id="PR00753">
    <property type="entry name" value="ACCSYNTHASE"/>
</dbReference>
<dbReference type="GO" id="GO:0030170">
    <property type="term" value="F:pyridoxal phosphate binding"/>
    <property type="evidence" value="ECO:0007669"/>
    <property type="project" value="InterPro"/>
</dbReference>
<dbReference type="CDD" id="cd00609">
    <property type="entry name" value="AAT_like"/>
    <property type="match status" value="1"/>
</dbReference>
<sequence>MELSTKARKIEQSVTLMITAKAKELRAKGIDVVSFAAGEPDFNTPKNIINAAKEAMDNGNTKYTQTSGIIELKKAICKKLKDDNGLLYDDSQIVVSTGAKQSLANTFMAILNPGDEVIIPVPYWVSYPELIKLADGKPVFVNTGEENDYKYNVEALEKVITSKSKAIILNNPNNPTGTIYTKTELEAISEFAKKYDLMIISDEIYEKLTYDGNKHVSIASLSEDAKSRTIVINGFSKTYSMTGWRIGYTASSTEIAKIMTNIQSHMTSNTCSITQYAALEALNGPQEDIYHMIEEFERRRDYMYKELCNIECIKPIRPQGAFYIMINVEETIGKAINGETIKSSLDFARLLLDNENVAVIPGEAFGLDNYIRVSYATSMEAIEKGINRIREFISKLK</sequence>
<evidence type="ECO:0000256" key="5">
    <source>
        <dbReference type="ARBA" id="ARBA00022898"/>
    </source>
</evidence>
<dbReference type="GO" id="GO:0008483">
    <property type="term" value="F:transaminase activity"/>
    <property type="evidence" value="ECO:0007669"/>
    <property type="project" value="UniProtKB-KW"/>
</dbReference>
<dbReference type="PROSITE" id="PS00105">
    <property type="entry name" value="AA_TRANSFER_CLASS_1"/>
    <property type="match status" value="1"/>
</dbReference>
<evidence type="ECO:0000256" key="1">
    <source>
        <dbReference type="ARBA" id="ARBA00001933"/>
    </source>
</evidence>
<dbReference type="Proteomes" id="UP000095594">
    <property type="component" value="Unassembled WGS sequence"/>
</dbReference>
<dbReference type="OrthoDB" id="9802328at2"/>
<dbReference type="InterPro" id="IPR004839">
    <property type="entry name" value="Aminotransferase_I/II_large"/>
</dbReference>
<dbReference type="InterPro" id="IPR015421">
    <property type="entry name" value="PyrdxlP-dep_Trfase_major"/>
</dbReference>
<dbReference type="InterPro" id="IPR004838">
    <property type="entry name" value="NHTrfase_class1_PyrdxlP-BS"/>
</dbReference>
<organism evidence="8 9">
    <name type="scientific">Clostridium disporicum</name>
    <dbReference type="NCBI Taxonomy" id="84024"/>
    <lineage>
        <taxon>Bacteria</taxon>
        <taxon>Bacillati</taxon>
        <taxon>Bacillota</taxon>
        <taxon>Clostridia</taxon>
        <taxon>Eubacteriales</taxon>
        <taxon>Clostridiaceae</taxon>
        <taxon>Clostridium</taxon>
    </lineage>
</organism>
<accession>A0A174BDC6</accession>
<dbReference type="Pfam" id="PF00155">
    <property type="entry name" value="Aminotran_1_2"/>
    <property type="match status" value="1"/>
</dbReference>
<dbReference type="InterPro" id="IPR050596">
    <property type="entry name" value="AspAT/PAT-like"/>
</dbReference>
<dbReference type="GO" id="GO:0006520">
    <property type="term" value="P:amino acid metabolic process"/>
    <property type="evidence" value="ECO:0007669"/>
    <property type="project" value="InterPro"/>
</dbReference>
<evidence type="ECO:0000313" key="9">
    <source>
        <dbReference type="Proteomes" id="UP000095594"/>
    </source>
</evidence>
<comment type="cofactor">
    <cofactor evidence="1 6">
        <name>pyridoxal 5'-phosphate</name>
        <dbReference type="ChEBI" id="CHEBI:597326"/>
    </cofactor>
</comment>